<dbReference type="AlphaFoldDB" id="A0AAV2H509"/>
<reference evidence="6 7" key="1">
    <citation type="submission" date="2024-04" db="EMBL/GenBank/DDBJ databases">
        <authorList>
            <consortium name="Genoscope - CEA"/>
            <person name="William W."/>
        </authorList>
    </citation>
    <scope>NUCLEOTIDE SEQUENCE [LARGE SCALE GENOMIC DNA]</scope>
</reference>
<proteinExistence type="inferred from homology"/>
<evidence type="ECO:0000256" key="3">
    <source>
        <dbReference type="ARBA" id="ARBA00023134"/>
    </source>
</evidence>
<gene>
    <name evidence="6" type="ORF">GSLYS_00002390001</name>
</gene>
<organism evidence="6 7">
    <name type="scientific">Lymnaea stagnalis</name>
    <name type="common">Great pond snail</name>
    <name type="synonym">Helix stagnalis</name>
    <dbReference type="NCBI Taxonomy" id="6523"/>
    <lineage>
        <taxon>Eukaryota</taxon>
        <taxon>Metazoa</taxon>
        <taxon>Spiralia</taxon>
        <taxon>Lophotrochozoa</taxon>
        <taxon>Mollusca</taxon>
        <taxon>Gastropoda</taxon>
        <taxon>Heterobranchia</taxon>
        <taxon>Euthyneura</taxon>
        <taxon>Panpulmonata</taxon>
        <taxon>Hygrophila</taxon>
        <taxon>Lymnaeoidea</taxon>
        <taxon>Lymnaeidae</taxon>
        <taxon>Lymnaea</taxon>
    </lineage>
</organism>
<feature type="non-terminal residue" evidence="6">
    <location>
        <position position="1"/>
    </location>
</feature>
<evidence type="ECO:0000313" key="7">
    <source>
        <dbReference type="Proteomes" id="UP001497497"/>
    </source>
</evidence>
<comment type="caution">
    <text evidence="6">The sequence shown here is derived from an EMBL/GenBank/DDBJ whole genome shotgun (WGS) entry which is preliminary data.</text>
</comment>
<keyword evidence="3" id="KW-0342">GTP-binding</keyword>
<dbReference type="InterPro" id="IPR006703">
    <property type="entry name" value="G_AIG1"/>
</dbReference>
<feature type="domain" description="AIG1-type G" evidence="5">
    <location>
        <begin position="62"/>
        <end position="262"/>
    </location>
</feature>
<dbReference type="InterPro" id="IPR027417">
    <property type="entry name" value="P-loop_NTPase"/>
</dbReference>
<evidence type="ECO:0000313" key="6">
    <source>
        <dbReference type="EMBL" id="CAL1528220.1"/>
    </source>
</evidence>
<keyword evidence="2" id="KW-0547">Nucleotide-binding</keyword>
<evidence type="ECO:0000256" key="4">
    <source>
        <dbReference type="SAM" id="MobiDB-lite"/>
    </source>
</evidence>
<feature type="region of interest" description="Disordered" evidence="4">
    <location>
        <begin position="31"/>
        <end position="54"/>
    </location>
</feature>
<name>A0AAV2H509_LYMST</name>
<evidence type="ECO:0000259" key="5">
    <source>
        <dbReference type="Pfam" id="PF04548"/>
    </source>
</evidence>
<dbReference type="Pfam" id="PF04548">
    <property type="entry name" value="AIG1"/>
    <property type="match status" value="1"/>
</dbReference>
<dbReference type="EMBL" id="CAXITT010000028">
    <property type="protein sequence ID" value="CAL1528220.1"/>
    <property type="molecule type" value="Genomic_DNA"/>
</dbReference>
<dbReference type="PANTHER" id="PTHR10903">
    <property type="entry name" value="GTPASE, IMAP FAMILY MEMBER-RELATED"/>
    <property type="match status" value="1"/>
</dbReference>
<comment type="similarity">
    <text evidence="1">Belongs to the TRAFAC class TrmE-Era-EngA-EngB-Septin-like GTPase superfamily. AIG1/Toc34/Toc159-like paraseptin GTPase family. IAN subfamily.</text>
</comment>
<feature type="compositionally biased region" description="Polar residues" evidence="4">
    <location>
        <begin position="41"/>
        <end position="54"/>
    </location>
</feature>
<dbReference type="InterPro" id="IPR045058">
    <property type="entry name" value="GIMA/IAN/Toc"/>
</dbReference>
<dbReference type="GO" id="GO:0005525">
    <property type="term" value="F:GTP binding"/>
    <property type="evidence" value="ECO:0007669"/>
    <property type="project" value="UniProtKB-KW"/>
</dbReference>
<feature type="non-terminal residue" evidence="6">
    <location>
        <position position="461"/>
    </location>
</feature>
<dbReference type="Proteomes" id="UP001497497">
    <property type="component" value="Unassembled WGS sequence"/>
</dbReference>
<dbReference type="Gene3D" id="3.40.50.300">
    <property type="entry name" value="P-loop containing nucleotide triphosphate hydrolases"/>
    <property type="match status" value="2"/>
</dbReference>
<protein>
    <recommendedName>
        <fullName evidence="5">AIG1-type G domain-containing protein</fullName>
    </recommendedName>
</protein>
<dbReference type="PANTHER" id="PTHR10903:SF184">
    <property type="entry name" value="GTP-BINDING PROTEIN A"/>
    <property type="match status" value="1"/>
</dbReference>
<accession>A0AAV2H509</accession>
<evidence type="ECO:0000256" key="2">
    <source>
        <dbReference type="ARBA" id="ARBA00022741"/>
    </source>
</evidence>
<keyword evidence="7" id="KW-1185">Reference proteome</keyword>
<evidence type="ECO:0000256" key="1">
    <source>
        <dbReference type="ARBA" id="ARBA00008535"/>
    </source>
</evidence>
<sequence>FNEESKKVIDFMSSWKDVVDYVHAFSKSNDENPGMVDTDDSTAAHNISTSGENTGSVTTRRLRLLLIGESEAGKSATGNSILFGRAFQTGNTLLNQPRLKQATIVLSHVCFALTMVEASEAYLLKNKPTPFELCPEGFDAILCVDNYQRIKSYSGTVCHCLTHTFLDDEAIRSYVISVITGGDSFAIDHPNTTIQEFLRSIASGYDRLEDSLEERVLLFNNTTTSEERRMLQVTQLLQLVDSLPKGQERFTEDRFLESETKTLKSRVKNLHILRDGGQLRGIQEQLSTLTPFQHSQEWQTIMNSINTVNLRIAVGNYPPYHRDIDVEDVFKILIFGKPSNSVDTVMHQIEHAGISCQYRHLDLVTNLEEISYFTAILMVVSCAQLSPEDNIILKKVIKRFEHAIGQKGILIPVDGGAVNLRDGHLELENWCEEENDVIKDMLQACAGRAVLYDYETRDVVV</sequence>